<reference evidence="1" key="2">
    <citation type="submission" date="2020-09" db="EMBL/GenBank/DDBJ databases">
        <authorList>
            <person name="Sun Q."/>
            <person name="Ohkuma M."/>
        </authorList>
    </citation>
    <scope>NUCLEOTIDE SEQUENCE</scope>
    <source>
        <strain evidence="1">JCM 18487</strain>
    </source>
</reference>
<gene>
    <name evidence="1" type="ORF">GCM10010885_06120</name>
</gene>
<name>A0A917K643_9BACL</name>
<dbReference type="Proteomes" id="UP000637695">
    <property type="component" value="Unassembled WGS sequence"/>
</dbReference>
<dbReference type="AlphaFoldDB" id="A0A917K643"/>
<dbReference type="EMBL" id="BMOY01000006">
    <property type="protein sequence ID" value="GGI99601.1"/>
    <property type="molecule type" value="Genomic_DNA"/>
</dbReference>
<keyword evidence="2" id="KW-1185">Reference proteome</keyword>
<evidence type="ECO:0000313" key="2">
    <source>
        <dbReference type="Proteomes" id="UP000637695"/>
    </source>
</evidence>
<accession>A0A917K643</accession>
<evidence type="ECO:0000313" key="1">
    <source>
        <dbReference type="EMBL" id="GGI99601.1"/>
    </source>
</evidence>
<comment type="caution">
    <text evidence="1">The sequence shown here is derived from an EMBL/GenBank/DDBJ whole genome shotgun (WGS) entry which is preliminary data.</text>
</comment>
<protein>
    <submittedName>
        <fullName evidence="1">Uncharacterized protein</fullName>
    </submittedName>
</protein>
<sequence>MAGQDTIMKALTRALSDGALEVLGVRGVELQEPLPTELPANTLRIDRAWRMQDGRIFHLEFQSTREPTLHRFFEYDVRLARAYKANVRTVVLYHGGITSVPEELSIGVAVYRVENVYLSKLDGDEALAAVERHLQAGMWEPGDRLRLALAMNMHVRDEGQAFERVLALIPAVPDETERDLVVSAILALGDQTLDEAQRTRLKRELRKVSKIVEELYQEGQQEGREQERREVARNLLAEGVSIDVIAKVTRLSREEIEQMKQMQ</sequence>
<organism evidence="1 2">
    <name type="scientific">Alicyclobacillus cellulosilyticus</name>
    <dbReference type="NCBI Taxonomy" id="1003997"/>
    <lineage>
        <taxon>Bacteria</taxon>
        <taxon>Bacillati</taxon>
        <taxon>Bacillota</taxon>
        <taxon>Bacilli</taxon>
        <taxon>Bacillales</taxon>
        <taxon>Alicyclobacillaceae</taxon>
        <taxon>Alicyclobacillus</taxon>
    </lineage>
</organism>
<proteinExistence type="predicted"/>
<reference evidence="1" key="1">
    <citation type="journal article" date="2014" name="Int. J. Syst. Evol. Microbiol.">
        <title>Complete genome sequence of Corynebacterium casei LMG S-19264T (=DSM 44701T), isolated from a smear-ripened cheese.</title>
        <authorList>
            <consortium name="US DOE Joint Genome Institute (JGI-PGF)"/>
            <person name="Walter F."/>
            <person name="Albersmeier A."/>
            <person name="Kalinowski J."/>
            <person name="Ruckert C."/>
        </authorList>
    </citation>
    <scope>NUCLEOTIDE SEQUENCE</scope>
    <source>
        <strain evidence="1">JCM 18487</strain>
    </source>
</reference>